<feature type="compositionally biased region" description="Polar residues" evidence="1">
    <location>
        <begin position="73"/>
        <end position="96"/>
    </location>
</feature>
<feature type="region of interest" description="Disordered" evidence="1">
    <location>
        <begin position="1"/>
        <end position="126"/>
    </location>
</feature>
<feature type="compositionally biased region" description="Basic and acidic residues" evidence="1">
    <location>
        <begin position="1"/>
        <end position="23"/>
    </location>
</feature>
<dbReference type="Pfam" id="PF02029">
    <property type="entry name" value="Caldesmon"/>
    <property type="match status" value="1"/>
</dbReference>
<dbReference type="GO" id="GO:0003779">
    <property type="term" value="F:actin binding"/>
    <property type="evidence" value="ECO:0007669"/>
    <property type="project" value="TreeGrafter"/>
</dbReference>
<keyword evidence="3" id="KW-1185">Reference proteome</keyword>
<protein>
    <recommendedName>
        <fullName evidence="4">Caldesmon 1b</fullName>
    </recommendedName>
</protein>
<name>A0A3B3DEL0_ORYME</name>
<evidence type="ECO:0008006" key="4">
    <source>
        <dbReference type="Google" id="ProtNLM"/>
    </source>
</evidence>
<evidence type="ECO:0000256" key="1">
    <source>
        <dbReference type="SAM" id="MobiDB-lite"/>
    </source>
</evidence>
<feature type="compositionally biased region" description="Basic and acidic residues" evidence="1">
    <location>
        <begin position="46"/>
        <end position="69"/>
    </location>
</feature>
<dbReference type="Ensembl" id="ENSOMET00000000736.1">
    <property type="protein sequence ID" value="ENSOMEP00000027919.1"/>
    <property type="gene ID" value="ENSOMEG00000010686.1"/>
</dbReference>
<feature type="region of interest" description="Disordered" evidence="1">
    <location>
        <begin position="333"/>
        <end position="352"/>
    </location>
</feature>
<dbReference type="GO" id="GO:0015629">
    <property type="term" value="C:actin cytoskeleton"/>
    <property type="evidence" value="ECO:0007669"/>
    <property type="project" value="TreeGrafter"/>
</dbReference>
<dbReference type="PANTHER" id="PTHR18949">
    <property type="entry name" value="CALDESMON"/>
    <property type="match status" value="1"/>
</dbReference>
<evidence type="ECO:0000313" key="3">
    <source>
        <dbReference type="Proteomes" id="UP000261560"/>
    </source>
</evidence>
<dbReference type="InterPro" id="IPR006018">
    <property type="entry name" value="Caldesmon_LSP"/>
</dbReference>
<dbReference type="GO" id="GO:0017022">
    <property type="term" value="F:myosin binding"/>
    <property type="evidence" value="ECO:0007669"/>
    <property type="project" value="TreeGrafter"/>
</dbReference>
<dbReference type="Proteomes" id="UP000261560">
    <property type="component" value="Unplaced"/>
</dbReference>
<dbReference type="PANTHER" id="PTHR18949:SF0">
    <property type="entry name" value="CALDESMON"/>
    <property type="match status" value="1"/>
</dbReference>
<feature type="compositionally biased region" description="Basic residues" evidence="1">
    <location>
        <begin position="276"/>
        <end position="285"/>
    </location>
</feature>
<dbReference type="GO" id="GO:0001525">
    <property type="term" value="P:angiogenesis"/>
    <property type="evidence" value="ECO:0007669"/>
    <property type="project" value="TreeGrafter"/>
</dbReference>
<organism evidence="2 3">
    <name type="scientific">Oryzias melastigma</name>
    <name type="common">Marine medaka</name>
    <dbReference type="NCBI Taxonomy" id="30732"/>
    <lineage>
        <taxon>Eukaryota</taxon>
        <taxon>Metazoa</taxon>
        <taxon>Chordata</taxon>
        <taxon>Craniata</taxon>
        <taxon>Vertebrata</taxon>
        <taxon>Euteleostomi</taxon>
        <taxon>Actinopterygii</taxon>
        <taxon>Neopterygii</taxon>
        <taxon>Teleostei</taxon>
        <taxon>Neoteleostei</taxon>
        <taxon>Acanthomorphata</taxon>
        <taxon>Ovalentaria</taxon>
        <taxon>Atherinomorphae</taxon>
        <taxon>Beloniformes</taxon>
        <taxon>Adrianichthyidae</taxon>
        <taxon>Oryziinae</taxon>
        <taxon>Oryzias</taxon>
    </lineage>
</organism>
<dbReference type="AlphaFoldDB" id="A0A3B3DEL0"/>
<feature type="compositionally biased region" description="Basic and acidic residues" evidence="1">
    <location>
        <begin position="151"/>
        <end position="255"/>
    </location>
</feature>
<reference evidence="2" key="1">
    <citation type="submission" date="2025-08" db="UniProtKB">
        <authorList>
            <consortium name="Ensembl"/>
        </authorList>
    </citation>
    <scope>IDENTIFICATION</scope>
</reference>
<feature type="region of interest" description="Disordered" evidence="1">
    <location>
        <begin position="141"/>
        <end position="288"/>
    </location>
</feature>
<feature type="region of interest" description="Disordered" evidence="1">
    <location>
        <begin position="305"/>
        <end position="326"/>
    </location>
</feature>
<proteinExistence type="predicted"/>
<accession>A0A3B3DEL0</accession>
<sequence length="352" mass="40778">MDDDFDRRMELRRQRREQMRLETDSSTEINSTNSSGADDDQALLERLAKREERRQKRMKEALERQKDLDPTVDTPNGTDSTQEEQSSFTNGSTQQNAEEVDGKKEEEEVAKIETNSWSRVEDDKKEDGKVGFLGIIECVLETKMDNPPFTKADDEERREAESKLQELKQRRNNAESAEFEKMKQKQQDAEAELEELKRKREERRKILEEEERQKKQEQEEKKAKEQEERKRMKEEIEKRRAEAAEKKKQMEEDSSKPSFAIRPKGSSKVKTSFNPNHKKVLKSRVSHTPIVSRVGNRLEQFTSAIQGNKEVKPPKSPLVDIPAGGTRSIKNMWEKGNVSSSSDSPAPVNKVI</sequence>
<dbReference type="GeneTree" id="ENSGT00940000175224"/>
<reference evidence="2" key="2">
    <citation type="submission" date="2025-09" db="UniProtKB">
        <authorList>
            <consortium name="Ensembl"/>
        </authorList>
    </citation>
    <scope>IDENTIFICATION</scope>
</reference>
<feature type="compositionally biased region" description="Polar residues" evidence="1">
    <location>
        <begin position="24"/>
        <end position="36"/>
    </location>
</feature>
<dbReference type="GO" id="GO:0051017">
    <property type="term" value="P:actin filament bundle assembly"/>
    <property type="evidence" value="ECO:0007669"/>
    <property type="project" value="TreeGrafter"/>
</dbReference>
<feature type="compositionally biased region" description="Basic and acidic residues" evidence="1">
    <location>
        <begin position="100"/>
        <end position="111"/>
    </location>
</feature>
<evidence type="ECO:0000313" key="2">
    <source>
        <dbReference type="Ensembl" id="ENSOMEP00000027919.1"/>
    </source>
</evidence>